<evidence type="ECO:0000256" key="10">
    <source>
        <dbReference type="ARBA" id="ARBA00023033"/>
    </source>
</evidence>
<accession>A0A7U2QZH8</accession>
<sequence length="532" mass="60322">MDTMFSEALSRAVLHAPTVGVIATLSLIASFLIIFVSDLIHCGFKTWAVRWAPCIAGKSLLSERFRLKKSMEDYYEEFADAYRKYSKNGKAFSISDNIGEGYIVMLPPQHYHDWYNVPRDHLNWGKAVNQEFSLDDLGIDLGWHIAPLTVQKCSQVDFIKRVEGPIGRELDRLLVENLTESKEWHLCSLFNTVVNIYSHIALLVVLGPEFSNHTALAEQLPLFNMQLSDRMGSEKSYPMFFKPLVRKFSAKTRQVQSIMAEMKKTIVPEIRRRVEQRRRSTKQSTQNCFLDVMIELLLKKGLLSHDAVKDDERHFDTMAIQTIFLLFEVLGGLTPATTSSLYQIMKTPEYLAPLREELAAALKQADNAWSFDIFKHTPKLESFTKECLRVFTPSGIASGGLVEKPLQLRSTGRTLSPGTKFSLPAQQAHLDPDNYPNPNIFDGYRFCDPQSGACDIRGTITPSAKWLIFGIGTSACPARLLATRISQTLFFKVLRKYDLRLKLDNGQPEVVYAATNMFVNFNTQMYVKSASI</sequence>
<evidence type="ECO:0000256" key="12">
    <source>
        <dbReference type="PIRSR" id="PIRSR602403-1"/>
    </source>
</evidence>
<evidence type="ECO:0000256" key="2">
    <source>
        <dbReference type="ARBA" id="ARBA00004370"/>
    </source>
</evidence>
<dbReference type="PRINTS" id="PR00465">
    <property type="entry name" value="EP450IV"/>
</dbReference>
<keyword evidence="15" id="KW-1185">Reference proteome</keyword>
<dbReference type="VEuPathDB" id="FungiDB:AFLA_011896"/>
<dbReference type="Pfam" id="PF00067">
    <property type="entry name" value="p450"/>
    <property type="match status" value="1"/>
</dbReference>
<dbReference type="InterPro" id="IPR001128">
    <property type="entry name" value="Cyt_P450"/>
</dbReference>
<dbReference type="InterPro" id="IPR036396">
    <property type="entry name" value="Cyt_P450_sf"/>
</dbReference>
<comment type="subcellular location">
    <subcellularLocation>
        <location evidence="2">Membrane</location>
    </subcellularLocation>
</comment>
<keyword evidence="4 12" id="KW-0349">Heme</keyword>
<evidence type="ECO:0000313" key="14">
    <source>
        <dbReference type="EMBL" id="QRD90551.1"/>
    </source>
</evidence>
<dbReference type="SUPFAM" id="SSF48264">
    <property type="entry name" value="Cytochrome P450"/>
    <property type="match status" value="1"/>
</dbReference>
<protein>
    <submittedName>
        <fullName evidence="14">Cytochrome P450</fullName>
    </submittedName>
</protein>
<dbReference type="PANTHER" id="PTHR46206">
    <property type="entry name" value="CYTOCHROME P450"/>
    <property type="match status" value="1"/>
</dbReference>
<dbReference type="GO" id="GO:0016020">
    <property type="term" value="C:membrane"/>
    <property type="evidence" value="ECO:0007669"/>
    <property type="project" value="UniProtKB-SubCell"/>
</dbReference>
<evidence type="ECO:0000256" key="7">
    <source>
        <dbReference type="ARBA" id="ARBA00022989"/>
    </source>
</evidence>
<proteinExistence type="inferred from homology"/>
<gene>
    <name evidence="14" type="primary">dtpC</name>
    <name evidence="14" type="ORF">F9C07_2283792</name>
</gene>
<evidence type="ECO:0000256" key="13">
    <source>
        <dbReference type="SAM" id="Phobius"/>
    </source>
</evidence>
<name>A0A7U2QZH8_ASPFN</name>
<dbReference type="GO" id="GO:0004497">
    <property type="term" value="F:monooxygenase activity"/>
    <property type="evidence" value="ECO:0007669"/>
    <property type="project" value="UniProtKB-KW"/>
</dbReference>
<evidence type="ECO:0000313" key="15">
    <source>
        <dbReference type="Proteomes" id="UP000596276"/>
    </source>
</evidence>
<evidence type="ECO:0000256" key="1">
    <source>
        <dbReference type="ARBA" id="ARBA00001971"/>
    </source>
</evidence>
<keyword evidence="6 12" id="KW-0479">Metal-binding</keyword>
<dbReference type="PANTHER" id="PTHR46206:SF5">
    <property type="entry name" value="P450, PUTATIVE (EUROFUNG)-RELATED"/>
    <property type="match status" value="1"/>
</dbReference>
<keyword evidence="10" id="KW-0503">Monooxygenase</keyword>
<evidence type="ECO:0000256" key="6">
    <source>
        <dbReference type="ARBA" id="ARBA00022723"/>
    </source>
</evidence>
<evidence type="ECO:0000256" key="11">
    <source>
        <dbReference type="ARBA" id="ARBA00023136"/>
    </source>
</evidence>
<keyword evidence="11 13" id="KW-0472">Membrane</keyword>
<organism evidence="14 15">
    <name type="scientific">Aspergillus flavus (strain ATCC 200026 / FGSC A1120 / IAM 13836 / NRRL 3357 / JCM 12722 / SRRC 167)</name>
    <dbReference type="NCBI Taxonomy" id="332952"/>
    <lineage>
        <taxon>Eukaryota</taxon>
        <taxon>Fungi</taxon>
        <taxon>Dikarya</taxon>
        <taxon>Ascomycota</taxon>
        <taxon>Pezizomycotina</taxon>
        <taxon>Eurotiomycetes</taxon>
        <taxon>Eurotiomycetidae</taxon>
        <taxon>Eurotiales</taxon>
        <taxon>Aspergillaceae</taxon>
        <taxon>Aspergillus</taxon>
        <taxon>Aspergillus subgen. Circumdati</taxon>
    </lineage>
</organism>
<dbReference type="AlphaFoldDB" id="A0A7U2QZH8"/>
<comment type="cofactor">
    <cofactor evidence="1 12">
        <name>heme</name>
        <dbReference type="ChEBI" id="CHEBI:30413"/>
    </cofactor>
</comment>
<keyword evidence="7 13" id="KW-1133">Transmembrane helix</keyword>
<dbReference type="Proteomes" id="UP000596276">
    <property type="component" value="Chromosome 4"/>
</dbReference>
<dbReference type="GO" id="GO:0019748">
    <property type="term" value="P:secondary metabolic process"/>
    <property type="evidence" value="ECO:0007669"/>
    <property type="project" value="UniProtKB-ARBA"/>
</dbReference>
<dbReference type="Gene3D" id="1.10.630.10">
    <property type="entry name" value="Cytochrome P450"/>
    <property type="match status" value="1"/>
</dbReference>
<evidence type="ECO:0000256" key="8">
    <source>
        <dbReference type="ARBA" id="ARBA00023002"/>
    </source>
</evidence>
<evidence type="ECO:0000256" key="3">
    <source>
        <dbReference type="ARBA" id="ARBA00010617"/>
    </source>
</evidence>
<keyword evidence="9 12" id="KW-0408">Iron</keyword>
<dbReference type="GO" id="GO:0016705">
    <property type="term" value="F:oxidoreductase activity, acting on paired donors, with incorporation or reduction of molecular oxygen"/>
    <property type="evidence" value="ECO:0007669"/>
    <property type="project" value="InterPro"/>
</dbReference>
<dbReference type="VEuPathDB" id="FungiDB:F9C07_2283792"/>
<dbReference type="EMBL" id="CP044618">
    <property type="protein sequence ID" value="QRD90551.1"/>
    <property type="molecule type" value="Genomic_DNA"/>
</dbReference>
<dbReference type="InterPro" id="IPR002403">
    <property type="entry name" value="Cyt_P450_E_grp-IV"/>
</dbReference>
<keyword evidence="5 13" id="KW-0812">Transmembrane</keyword>
<comment type="similarity">
    <text evidence="3">Belongs to the cytochrome P450 family.</text>
</comment>
<feature type="binding site" description="axial binding residue" evidence="12">
    <location>
        <position position="476"/>
    </location>
    <ligand>
        <name>heme</name>
        <dbReference type="ChEBI" id="CHEBI:30413"/>
    </ligand>
    <ligandPart>
        <name>Fe</name>
        <dbReference type="ChEBI" id="CHEBI:18248"/>
    </ligandPart>
</feature>
<evidence type="ECO:0000256" key="9">
    <source>
        <dbReference type="ARBA" id="ARBA00023004"/>
    </source>
</evidence>
<feature type="transmembrane region" description="Helical" evidence="13">
    <location>
        <begin position="12"/>
        <end position="36"/>
    </location>
</feature>
<dbReference type="CDD" id="cd11041">
    <property type="entry name" value="CYP503A1-like"/>
    <property type="match status" value="1"/>
</dbReference>
<evidence type="ECO:0000256" key="4">
    <source>
        <dbReference type="ARBA" id="ARBA00022617"/>
    </source>
</evidence>
<dbReference type="GO" id="GO:0005506">
    <property type="term" value="F:iron ion binding"/>
    <property type="evidence" value="ECO:0007669"/>
    <property type="project" value="InterPro"/>
</dbReference>
<dbReference type="GO" id="GO:0020037">
    <property type="term" value="F:heme binding"/>
    <property type="evidence" value="ECO:0007669"/>
    <property type="project" value="InterPro"/>
</dbReference>
<reference evidence="15" key="1">
    <citation type="journal article" date="2021" name="G3 (Bethesda)">
        <title>Chromosome assembled and annotated genome sequence of Aspergillus flavus NRRL 3357.</title>
        <authorList>
            <person name="Skerker J.M."/>
            <person name="Pianalto K.M."/>
            <person name="Mondo S.J."/>
            <person name="Yang K."/>
            <person name="Arkin A.P."/>
            <person name="Keller N.P."/>
            <person name="Grigoriev I.V."/>
            <person name="Louise Glass N.L."/>
        </authorList>
    </citation>
    <scope>NUCLEOTIDE SEQUENCE [LARGE SCALE GENOMIC DNA]</scope>
    <source>
        <strain evidence="15">ATCC 200026 / FGSC A1120 / IAM 13836 / NRRL 3357 / JCM 12722 / SRRC 167</strain>
    </source>
</reference>
<evidence type="ECO:0000256" key="5">
    <source>
        <dbReference type="ARBA" id="ARBA00022692"/>
    </source>
</evidence>
<keyword evidence="8" id="KW-0560">Oxidoreductase</keyword>